<evidence type="ECO:0000259" key="8">
    <source>
        <dbReference type="PROSITE" id="PS50039"/>
    </source>
</evidence>
<dbReference type="SMART" id="SM00240">
    <property type="entry name" value="FHA"/>
    <property type="match status" value="1"/>
</dbReference>
<dbReference type="InterPro" id="IPR036388">
    <property type="entry name" value="WH-like_DNA-bd_sf"/>
</dbReference>
<dbReference type="PROSITE" id="PS00658">
    <property type="entry name" value="FORK_HEAD_2"/>
    <property type="match status" value="1"/>
</dbReference>
<evidence type="ECO:0008006" key="11">
    <source>
        <dbReference type="Google" id="ProtNLM"/>
    </source>
</evidence>
<dbReference type="EMBL" id="CAXLJL010000623">
    <property type="protein sequence ID" value="CAL5139634.1"/>
    <property type="molecule type" value="Genomic_DNA"/>
</dbReference>
<dbReference type="GO" id="GO:0005634">
    <property type="term" value="C:nucleus"/>
    <property type="evidence" value="ECO:0007669"/>
    <property type="project" value="UniProtKB-SubCell"/>
</dbReference>
<dbReference type="PROSITE" id="PS50039">
    <property type="entry name" value="FORK_HEAD_3"/>
    <property type="match status" value="1"/>
</dbReference>
<keyword evidence="2" id="KW-0805">Transcription regulation</keyword>
<keyword evidence="4" id="KW-0804">Transcription</keyword>
<feature type="domain" description="FHA" evidence="7">
    <location>
        <begin position="23"/>
        <end position="75"/>
    </location>
</feature>
<dbReference type="Pfam" id="PF00498">
    <property type="entry name" value="FHA"/>
    <property type="match status" value="1"/>
</dbReference>
<feature type="DNA-binding region" description="Fork-head" evidence="6">
    <location>
        <begin position="309"/>
        <end position="404"/>
    </location>
</feature>
<sequence length="549" mass="60587">MLPPFAKLLLADDVNYDMTKEHVVVGRGTPGIPVDIDVGNSSFVSRRHLELIWKSGTLNLKCNGKNGIFVDRIFHPHSLSCYSLPTRCVLRFPSTSIQIRIEQYCPLTRKGSQMAHGKSKFTKAIRRPHKSDFESDTDEPDACVKRLRRSITPVDLNDEGCHELSISPLDPSMSNPVPHIQSRSRRKQALVPTNHLVVNHVPPKENSGETIIGSGDTLGGNLPQTGTGELLKESALSDKTDNPTAISVTKDDSFLSVDKSKELPKFSIITPNSANRLIITSGLTQHRPLQSLVHLAELTDVDHGDQNTKPPYSYAQLIAQAIASQPDRQLTLSGIYEFISRNYPFYQLQDKGWQNSVRHNLSLNRHFIKVPRSQDDHGKGCFWRIDPAYEAKLLNQAFRKRRVRTLDAMYVPSQNLSLSVPNNTFAYSLVATASPNTCLIQSSNAASSIPVSADDLEKSKPTHSIVRLQLPPSSICSPPTIQKTATTSPSYVKLLPKTAVSTVLPSAPKNSCITGPTAVNKRPTRWIVCYTNPVQSACSGKPVTLKQPL</sequence>
<dbReference type="AlphaFoldDB" id="A0AAV2TTT6"/>
<evidence type="ECO:0000256" key="6">
    <source>
        <dbReference type="PROSITE-ProRule" id="PRU00089"/>
    </source>
</evidence>
<comment type="subcellular location">
    <subcellularLocation>
        <location evidence="1 6">Nucleus</location>
    </subcellularLocation>
</comment>
<feature type="domain" description="Fork-head" evidence="8">
    <location>
        <begin position="309"/>
        <end position="404"/>
    </location>
</feature>
<protein>
    <recommendedName>
        <fullName evidence="11">Forkhead box protein K2</fullName>
    </recommendedName>
</protein>
<gene>
    <name evidence="9" type="ORF">CDAUBV1_LOCUS14751</name>
</gene>
<dbReference type="FunFam" id="1.10.10.10:FF:000030">
    <property type="entry name" value="Forkhead box protein K2"/>
    <property type="match status" value="1"/>
</dbReference>
<dbReference type="Pfam" id="PF00250">
    <property type="entry name" value="Forkhead"/>
    <property type="match status" value="1"/>
</dbReference>
<dbReference type="GO" id="GO:0045893">
    <property type="term" value="P:positive regulation of DNA-templated transcription"/>
    <property type="evidence" value="ECO:0007669"/>
    <property type="project" value="UniProtKB-ARBA"/>
</dbReference>
<accession>A0AAV2TTT6</accession>
<dbReference type="InterPro" id="IPR008984">
    <property type="entry name" value="SMAD_FHA_dom_sf"/>
</dbReference>
<dbReference type="Proteomes" id="UP001497525">
    <property type="component" value="Unassembled WGS sequence"/>
</dbReference>
<dbReference type="PROSITE" id="PS50006">
    <property type="entry name" value="FHA_DOMAIN"/>
    <property type="match status" value="1"/>
</dbReference>
<evidence type="ECO:0000256" key="3">
    <source>
        <dbReference type="ARBA" id="ARBA00023125"/>
    </source>
</evidence>
<evidence type="ECO:0000256" key="2">
    <source>
        <dbReference type="ARBA" id="ARBA00023015"/>
    </source>
</evidence>
<dbReference type="InterPro" id="IPR001766">
    <property type="entry name" value="Fork_head_dom"/>
</dbReference>
<keyword evidence="3 6" id="KW-0238">DNA-binding</keyword>
<dbReference type="SUPFAM" id="SSF49879">
    <property type="entry name" value="SMAD/FHA domain"/>
    <property type="match status" value="1"/>
</dbReference>
<keyword evidence="5 6" id="KW-0539">Nucleus</keyword>
<dbReference type="InterPro" id="IPR030456">
    <property type="entry name" value="TF_fork_head_CS_2"/>
</dbReference>
<reference evidence="9" key="1">
    <citation type="submission" date="2024-06" db="EMBL/GenBank/DDBJ databases">
        <authorList>
            <person name="Liu X."/>
            <person name="Lenzi L."/>
            <person name="Haldenby T S."/>
            <person name="Uol C."/>
        </authorList>
    </citation>
    <scope>NUCLEOTIDE SEQUENCE</scope>
</reference>
<dbReference type="Gene3D" id="2.60.200.20">
    <property type="match status" value="1"/>
</dbReference>
<dbReference type="PANTHER" id="PTHR45881">
    <property type="entry name" value="CHECKPOINT SUPPRESSOR 1-LIKE, ISOFORM A-RELATED"/>
    <property type="match status" value="1"/>
</dbReference>
<proteinExistence type="predicted"/>
<dbReference type="SMART" id="SM00339">
    <property type="entry name" value="FH"/>
    <property type="match status" value="1"/>
</dbReference>
<comment type="caution">
    <text evidence="9">The sequence shown here is derived from an EMBL/GenBank/DDBJ whole genome shotgun (WGS) entry which is preliminary data.</text>
</comment>
<dbReference type="GO" id="GO:0003700">
    <property type="term" value="F:DNA-binding transcription factor activity"/>
    <property type="evidence" value="ECO:0007669"/>
    <property type="project" value="InterPro"/>
</dbReference>
<organism evidence="9 10">
    <name type="scientific">Calicophoron daubneyi</name>
    <name type="common">Rumen fluke</name>
    <name type="synonym">Paramphistomum daubneyi</name>
    <dbReference type="NCBI Taxonomy" id="300641"/>
    <lineage>
        <taxon>Eukaryota</taxon>
        <taxon>Metazoa</taxon>
        <taxon>Spiralia</taxon>
        <taxon>Lophotrochozoa</taxon>
        <taxon>Platyhelminthes</taxon>
        <taxon>Trematoda</taxon>
        <taxon>Digenea</taxon>
        <taxon>Plagiorchiida</taxon>
        <taxon>Pronocephalata</taxon>
        <taxon>Paramphistomoidea</taxon>
        <taxon>Paramphistomidae</taxon>
        <taxon>Calicophoron</taxon>
    </lineage>
</organism>
<dbReference type="GO" id="GO:0043565">
    <property type="term" value="F:sequence-specific DNA binding"/>
    <property type="evidence" value="ECO:0007669"/>
    <property type="project" value="InterPro"/>
</dbReference>
<dbReference type="SUPFAM" id="SSF46785">
    <property type="entry name" value="Winged helix' DNA-binding domain"/>
    <property type="match status" value="1"/>
</dbReference>
<dbReference type="InterPro" id="IPR000253">
    <property type="entry name" value="FHA_dom"/>
</dbReference>
<evidence type="ECO:0000259" key="7">
    <source>
        <dbReference type="PROSITE" id="PS50006"/>
    </source>
</evidence>
<dbReference type="Gene3D" id="1.10.10.10">
    <property type="entry name" value="Winged helix-like DNA-binding domain superfamily/Winged helix DNA-binding domain"/>
    <property type="match status" value="1"/>
</dbReference>
<evidence type="ECO:0000256" key="4">
    <source>
        <dbReference type="ARBA" id="ARBA00023163"/>
    </source>
</evidence>
<evidence type="ECO:0000313" key="10">
    <source>
        <dbReference type="Proteomes" id="UP001497525"/>
    </source>
</evidence>
<dbReference type="GO" id="GO:0006357">
    <property type="term" value="P:regulation of transcription by RNA polymerase II"/>
    <property type="evidence" value="ECO:0007669"/>
    <property type="project" value="UniProtKB-ARBA"/>
</dbReference>
<dbReference type="PRINTS" id="PR00053">
    <property type="entry name" value="FORKHEAD"/>
</dbReference>
<dbReference type="InterPro" id="IPR036390">
    <property type="entry name" value="WH_DNA-bd_sf"/>
</dbReference>
<evidence type="ECO:0000256" key="5">
    <source>
        <dbReference type="ARBA" id="ARBA00023242"/>
    </source>
</evidence>
<dbReference type="PANTHER" id="PTHR45881:SF6">
    <property type="entry name" value="FORK-HEAD DOMAIN-CONTAINING PROTEIN"/>
    <property type="match status" value="1"/>
</dbReference>
<evidence type="ECO:0000313" key="9">
    <source>
        <dbReference type="EMBL" id="CAL5139634.1"/>
    </source>
</evidence>
<dbReference type="CDD" id="cd20026">
    <property type="entry name" value="FH_FOXK"/>
    <property type="match status" value="1"/>
</dbReference>
<dbReference type="InterPro" id="IPR018122">
    <property type="entry name" value="TF_fork_head_CS_1"/>
</dbReference>
<evidence type="ECO:0000256" key="1">
    <source>
        <dbReference type="ARBA" id="ARBA00004123"/>
    </source>
</evidence>
<dbReference type="PROSITE" id="PS00657">
    <property type="entry name" value="FORK_HEAD_1"/>
    <property type="match status" value="1"/>
</dbReference>
<name>A0AAV2TTT6_CALDB</name>